<dbReference type="EMBL" id="FOYM01000015">
    <property type="protein sequence ID" value="SFR07705.1"/>
    <property type="molecule type" value="Genomic_DNA"/>
</dbReference>
<sequence>MFTRNTLYGLVIGLLVTIALLAGISVKPETSTAGEPATFSSYTELASYIEKSTEQARQFGIWYGRDMMPGGMPEVKALSGARMMKSEAAAQDTGANTAPPDYSSTNNQVQGVDEADMVKTDGSYLYITGDRKLSIIRAYPPAEAKKTAEIKFSGQPVEAFINGDTLVVFGNGPEPDRMFVHQYNVTDQKKPQLIQDTTCDGYYVTSRMIDNYVYAVVNTPVNSYEPAKAEKEEVVLPRITTNGKVRVIPPGEIHYFNYPDYAYRYTTILAIDTKGTTSLQSKTFLTGTSQHIFASAENLYLTGIKTPDCALYTEKLLNGLAEAVPDHVAAQIKTVQSSGQNYSEKLQQVEEILDRYLNSLDYEKAPALEEKIGEYRDKWQRDMARERNKTVIHKLAVKNGGVEYLCRGEVGGHVLNQFSMDEHNGYFRIATTSEGFLFTDLPATRNNLYVLDENLQVTGSVLGLAPTERIYSARFMGDRAYLVTFRRIDPLFVIDLQDPHNPKVLGKLKIPGYSDYLHPYDENHLIGIGREVSVAPAPDSPSAQPRILPPPARELGIKIALFDVSNPAAPKEVAKYVVDRADSDSPALRDHRAVLFSREKNLLAIPVSYGSPYRIMVEPEIWPGYPRWQGVFAFTISPEKGIKLKGKVEHPGNPSADRYYNYNAVERSLYIGDVLYTISQQQLKMNDLENLRELKTINLQ</sequence>
<keyword evidence="2" id="KW-0812">Transmembrane</keyword>
<evidence type="ECO:0000256" key="1">
    <source>
        <dbReference type="SAM" id="MobiDB-lite"/>
    </source>
</evidence>
<feature type="transmembrane region" description="Helical" evidence="2">
    <location>
        <begin position="7"/>
        <end position="26"/>
    </location>
</feature>
<evidence type="ECO:0000313" key="4">
    <source>
        <dbReference type="Proteomes" id="UP000199584"/>
    </source>
</evidence>
<dbReference type="InterPro" id="IPR019198">
    <property type="entry name" value="Beta_propeller_containing"/>
</dbReference>
<dbReference type="STRING" id="39060.SAMN05660706_11512"/>
<dbReference type="Pfam" id="PF09826">
    <property type="entry name" value="Beta_propel"/>
    <property type="match status" value="1"/>
</dbReference>
<protein>
    <submittedName>
        <fullName evidence="3">Secreted protein containing C-terminal beta-propeller domain</fullName>
    </submittedName>
</protein>
<dbReference type="RefSeq" id="WP_165608263.1">
    <property type="nucleotide sequence ID" value="NZ_FOYM01000015.1"/>
</dbReference>
<dbReference type="AlphaFoldDB" id="A0A1I6DQI9"/>
<organism evidence="3 4">
    <name type="scientific">Desulfoscipio geothermicus DSM 3669</name>
    <dbReference type="NCBI Taxonomy" id="1121426"/>
    <lineage>
        <taxon>Bacteria</taxon>
        <taxon>Bacillati</taxon>
        <taxon>Bacillota</taxon>
        <taxon>Clostridia</taxon>
        <taxon>Eubacteriales</taxon>
        <taxon>Desulfallaceae</taxon>
        <taxon>Desulfoscipio</taxon>
    </lineage>
</organism>
<keyword evidence="4" id="KW-1185">Reference proteome</keyword>
<dbReference type="Proteomes" id="UP000199584">
    <property type="component" value="Unassembled WGS sequence"/>
</dbReference>
<keyword evidence="2" id="KW-1133">Transmembrane helix</keyword>
<reference evidence="4" key="1">
    <citation type="submission" date="2016-10" db="EMBL/GenBank/DDBJ databases">
        <authorList>
            <person name="Varghese N."/>
            <person name="Submissions S."/>
        </authorList>
    </citation>
    <scope>NUCLEOTIDE SEQUENCE [LARGE SCALE GENOMIC DNA]</scope>
    <source>
        <strain evidence="4">DSM 3669</strain>
    </source>
</reference>
<keyword evidence="2" id="KW-0472">Membrane</keyword>
<accession>A0A1I6DQI9</accession>
<proteinExistence type="predicted"/>
<feature type="region of interest" description="Disordered" evidence="1">
    <location>
        <begin position="86"/>
        <end position="108"/>
    </location>
</feature>
<gene>
    <name evidence="3" type="ORF">SAMN05660706_11512</name>
</gene>
<evidence type="ECO:0000256" key="2">
    <source>
        <dbReference type="SAM" id="Phobius"/>
    </source>
</evidence>
<evidence type="ECO:0000313" key="3">
    <source>
        <dbReference type="EMBL" id="SFR07705.1"/>
    </source>
</evidence>
<name>A0A1I6DQI9_9FIRM</name>